<evidence type="ECO:0000313" key="4">
    <source>
        <dbReference type="Proteomes" id="UP000324241"/>
    </source>
</evidence>
<dbReference type="GO" id="GO:0016787">
    <property type="term" value="F:hydrolase activity"/>
    <property type="evidence" value="ECO:0007669"/>
    <property type="project" value="UniProtKB-KW"/>
</dbReference>
<organism evidence="3 4">
    <name type="scientific">Aspergillus tanneri</name>
    <dbReference type="NCBI Taxonomy" id="1220188"/>
    <lineage>
        <taxon>Eukaryota</taxon>
        <taxon>Fungi</taxon>
        <taxon>Dikarya</taxon>
        <taxon>Ascomycota</taxon>
        <taxon>Pezizomycotina</taxon>
        <taxon>Eurotiomycetes</taxon>
        <taxon>Eurotiomycetidae</taxon>
        <taxon>Eurotiales</taxon>
        <taxon>Aspergillaceae</taxon>
        <taxon>Aspergillus</taxon>
        <taxon>Aspergillus subgen. Circumdati</taxon>
    </lineage>
</organism>
<dbReference type="PANTHER" id="PTHR48081">
    <property type="entry name" value="AB HYDROLASE SUPERFAMILY PROTEIN C4A8.06C"/>
    <property type="match status" value="1"/>
</dbReference>
<feature type="domain" description="Alpha/beta hydrolase fold-3" evidence="2">
    <location>
        <begin position="73"/>
        <end position="302"/>
    </location>
</feature>
<evidence type="ECO:0000313" key="3">
    <source>
        <dbReference type="EMBL" id="KAA8641788.1"/>
    </source>
</evidence>
<dbReference type="RefSeq" id="XP_033421150.1">
    <property type="nucleotide sequence ID" value="XM_033575295.1"/>
</dbReference>
<dbReference type="Proteomes" id="UP000324241">
    <property type="component" value="Unassembled WGS sequence"/>
</dbReference>
<dbReference type="Gene3D" id="3.40.50.1820">
    <property type="entry name" value="alpha/beta hydrolase"/>
    <property type="match status" value="1"/>
</dbReference>
<dbReference type="InterPro" id="IPR050300">
    <property type="entry name" value="GDXG_lipolytic_enzyme"/>
</dbReference>
<dbReference type="Pfam" id="PF07859">
    <property type="entry name" value="Abhydrolase_3"/>
    <property type="match status" value="1"/>
</dbReference>
<dbReference type="VEuPathDB" id="FungiDB:EYZ11_004984"/>
<dbReference type="InterPro" id="IPR013094">
    <property type="entry name" value="AB_hydrolase_3"/>
</dbReference>
<dbReference type="AlphaFoldDB" id="A0A5M9M4U3"/>
<comment type="caution">
    <text evidence="3">The sequence shown here is derived from an EMBL/GenBank/DDBJ whole genome shotgun (WGS) entry which is preliminary data.</text>
</comment>
<proteinExistence type="predicted"/>
<dbReference type="EMBL" id="QUQM01000008">
    <property type="protein sequence ID" value="KAA8641788.1"/>
    <property type="molecule type" value="Genomic_DNA"/>
</dbReference>
<dbReference type="OrthoDB" id="408631at2759"/>
<dbReference type="InterPro" id="IPR029058">
    <property type="entry name" value="AB_hydrolase_fold"/>
</dbReference>
<reference evidence="3 4" key="1">
    <citation type="submission" date="2019-08" db="EMBL/GenBank/DDBJ databases">
        <title>The genome sequence of a newly discovered highly antifungal drug resistant Aspergillus species, Aspergillus tanneri NIH 1004.</title>
        <authorList>
            <person name="Mounaud S."/>
            <person name="Singh I."/>
            <person name="Joardar V."/>
            <person name="Pakala S."/>
            <person name="Pakala S."/>
            <person name="Venepally P."/>
            <person name="Chung J.K."/>
            <person name="Losada L."/>
            <person name="Nierman W.C."/>
        </authorList>
    </citation>
    <scope>NUCLEOTIDE SEQUENCE [LARGE SCALE GENOMIC DNA]</scope>
    <source>
        <strain evidence="3 4">NIH1004</strain>
    </source>
</reference>
<name>A0A5M9M4U3_9EURO</name>
<accession>A0A5M9M4U3</accession>
<gene>
    <name evidence="3" type="ORF">ATNIH1004_010727</name>
</gene>
<dbReference type="GeneID" id="54333428"/>
<dbReference type="SUPFAM" id="SSF53474">
    <property type="entry name" value="alpha/beta-Hydrolases"/>
    <property type="match status" value="1"/>
</dbReference>
<evidence type="ECO:0000259" key="2">
    <source>
        <dbReference type="Pfam" id="PF07859"/>
    </source>
</evidence>
<evidence type="ECO:0000256" key="1">
    <source>
        <dbReference type="ARBA" id="ARBA00022801"/>
    </source>
</evidence>
<sequence>MKLHPEWAVYESQLHSAPNEKDRNRAFLNSDAGTRLREDVQTSESSLAARDGYQIPIRIYQRAKSNDPSTALVIFYHSGGFTNGSLETEDLTCRHLALGGPVTVISVAYRLSPEYLYPIPMNDGWDAFVHILNNAAQYLAGQTNAARVVLSGTSSGGQLAAIVSQKASRWFADQQSIPKRPILTFAGVILRNPVTVCGMKRDYIPPQFQDCHRSWAPELETSLLERSEMGANHDALGVPESERTSPDAYPLWGNPAGVPKAYVQICDADILRDDAVCYAQALKNASVDTRVALYPKLPHIFWIHAPKLKISNQVQRECVSGLRWILNIEETKQHLLPSMAEGL</sequence>
<keyword evidence="1" id="KW-0378">Hydrolase</keyword>
<protein>
    <recommendedName>
        <fullName evidence="2">Alpha/beta hydrolase fold-3 domain-containing protein</fullName>
    </recommendedName>
</protein>